<comment type="similarity">
    <text evidence="2">Belongs to the UPF0053 family.</text>
</comment>
<evidence type="ECO:0000256" key="5">
    <source>
        <dbReference type="ARBA" id="ARBA00022989"/>
    </source>
</evidence>
<organism evidence="13 14">
    <name type="scientific">Alkalicoccus halolimnae</name>
    <dbReference type="NCBI Taxonomy" id="1667239"/>
    <lineage>
        <taxon>Bacteria</taxon>
        <taxon>Bacillati</taxon>
        <taxon>Bacillota</taxon>
        <taxon>Bacilli</taxon>
        <taxon>Bacillales</taxon>
        <taxon>Bacillaceae</taxon>
        <taxon>Alkalicoccus</taxon>
    </lineage>
</organism>
<dbReference type="Pfam" id="PF03471">
    <property type="entry name" value="CorC_HlyC"/>
    <property type="match status" value="1"/>
</dbReference>
<dbReference type="SUPFAM" id="SSF56176">
    <property type="entry name" value="FAD-binding/transporter-associated domain-like"/>
    <property type="match status" value="1"/>
</dbReference>
<dbReference type="SMART" id="SM01091">
    <property type="entry name" value="CorC_HlyC"/>
    <property type="match status" value="1"/>
</dbReference>
<protein>
    <submittedName>
        <fullName evidence="13">Hemolysin family protein</fullName>
    </submittedName>
</protein>
<evidence type="ECO:0000256" key="1">
    <source>
        <dbReference type="ARBA" id="ARBA00004141"/>
    </source>
</evidence>
<keyword evidence="6 8" id="KW-0129">CBS domain</keyword>
<dbReference type="InterPro" id="IPR044751">
    <property type="entry name" value="Ion_transp-like_CBS"/>
</dbReference>
<evidence type="ECO:0000256" key="3">
    <source>
        <dbReference type="ARBA" id="ARBA00022692"/>
    </source>
</evidence>
<feature type="transmembrane region" description="Helical" evidence="10">
    <location>
        <begin position="124"/>
        <end position="146"/>
    </location>
</feature>
<dbReference type="CDD" id="cd04590">
    <property type="entry name" value="CBS_pair_CorC_HlyC_assoc"/>
    <property type="match status" value="1"/>
</dbReference>
<dbReference type="Gene3D" id="3.10.580.10">
    <property type="entry name" value="CBS-domain"/>
    <property type="match status" value="1"/>
</dbReference>
<dbReference type="OrthoDB" id="9798188at2"/>
<evidence type="ECO:0000259" key="12">
    <source>
        <dbReference type="PROSITE" id="PS51846"/>
    </source>
</evidence>
<dbReference type="InterPro" id="IPR016169">
    <property type="entry name" value="FAD-bd_PCMH_sub2"/>
</dbReference>
<evidence type="ECO:0000259" key="11">
    <source>
        <dbReference type="PROSITE" id="PS51371"/>
    </source>
</evidence>
<proteinExistence type="inferred from homology"/>
<dbReference type="Proteomes" id="UP000321816">
    <property type="component" value="Chromosome"/>
</dbReference>
<evidence type="ECO:0000313" key="14">
    <source>
        <dbReference type="Proteomes" id="UP000321816"/>
    </source>
</evidence>
<dbReference type="InterPro" id="IPR005170">
    <property type="entry name" value="Transptr-assoc_dom"/>
</dbReference>
<evidence type="ECO:0000256" key="4">
    <source>
        <dbReference type="ARBA" id="ARBA00022737"/>
    </source>
</evidence>
<name>A0A5C7FF12_9BACI</name>
<dbReference type="RefSeq" id="WP_147803557.1">
    <property type="nucleotide sequence ID" value="NZ_CP144914.1"/>
</dbReference>
<evidence type="ECO:0000256" key="8">
    <source>
        <dbReference type="PROSITE-ProRule" id="PRU00703"/>
    </source>
</evidence>
<dbReference type="SUPFAM" id="SSF54631">
    <property type="entry name" value="CBS-domain pair"/>
    <property type="match status" value="1"/>
</dbReference>
<dbReference type="PROSITE" id="PS51371">
    <property type="entry name" value="CBS"/>
    <property type="match status" value="2"/>
</dbReference>
<dbReference type="PANTHER" id="PTHR22777:SF17">
    <property type="entry name" value="UPF0053 PROTEIN SLL0260"/>
    <property type="match status" value="1"/>
</dbReference>
<dbReference type="GO" id="GO:0005886">
    <property type="term" value="C:plasma membrane"/>
    <property type="evidence" value="ECO:0007669"/>
    <property type="project" value="TreeGrafter"/>
</dbReference>
<dbReference type="InterPro" id="IPR036318">
    <property type="entry name" value="FAD-bd_PCMH-like_sf"/>
</dbReference>
<dbReference type="FunFam" id="3.10.580.10:FF:000002">
    <property type="entry name" value="Magnesium/cobalt efflux protein CorC"/>
    <property type="match status" value="1"/>
</dbReference>
<dbReference type="Pfam" id="PF00571">
    <property type="entry name" value="CBS"/>
    <property type="match status" value="2"/>
</dbReference>
<evidence type="ECO:0000256" key="7">
    <source>
        <dbReference type="ARBA" id="ARBA00023136"/>
    </source>
</evidence>
<feature type="domain" description="CBS" evidence="11">
    <location>
        <begin position="270"/>
        <end position="327"/>
    </location>
</feature>
<keyword evidence="3 9" id="KW-0812">Transmembrane</keyword>
<dbReference type="EMBL" id="CP144914">
    <property type="protein sequence ID" value="WWD79136.1"/>
    <property type="molecule type" value="Genomic_DNA"/>
</dbReference>
<feature type="domain" description="CNNM transmembrane" evidence="12">
    <location>
        <begin position="1"/>
        <end position="188"/>
    </location>
</feature>
<reference evidence="13 14" key="1">
    <citation type="submission" date="2024-01" db="EMBL/GenBank/DDBJ databases">
        <title>Complete Genome Sequence of Alkalicoccus halolimnae BZ-SZ-XJ29T, a Moderately Halophilic Bacterium Isolated from a Salt Lake.</title>
        <authorList>
            <person name="Zhao B."/>
        </authorList>
    </citation>
    <scope>NUCLEOTIDE SEQUENCE [LARGE SCALE GENOMIC DNA]</scope>
    <source>
        <strain evidence="13 14">BZ-SZ-XJ29</strain>
    </source>
</reference>
<keyword evidence="5 9" id="KW-1133">Transmembrane helix</keyword>
<dbReference type="PANTHER" id="PTHR22777">
    <property type="entry name" value="HEMOLYSIN-RELATED"/>
    <property type="match status" value="1"/>
</dbReference>
<evidence type="ECO:0000256" key="10">
    <source>
        <dbReference type="SAM" id="Phobius"/>
    </source>
</evidence>
<keyword evidence="7 9" id="KW-0472">Membrane</keyword>
<gene>
    <name evidence="13" type="ORF">FTX54_011985</name>
</gene>
<feature type="transmembrane region" description="Helical" evidence="10">
    <location>
        <begin position="92"/>
        <end position="112"/>
    </location>
</feature>
<evidence type="ECO:0000313" key="13">
    <source>
        <dbReference type="EMBL" id="WWD79136.1"/>
    </source>
</evidence>
<keyword evidence="4" id="KW-0677">Repeat</keyword>
<dbReference type="Pfam" id="PF01595">
    <property type="entry name" value="CNNM"/>
    <property type="match status" value="1"/>
</dbReference>
<dbReference type="Gene3D" id="3.30.465.10">
    <property type="match status" value="1"/>
</dbReference>
<evidence type="ECO:0000256" key="9">
    <source>
        <dbReference type="PROSITE-ProRule" id="PRU01193"/>
    </source>
</evidence>
<evidence type="ECO:0000256" key="2">
    <source>
        <dbReference type="ARBA" id="ARBA00006337"/>
    </source>
</evidence>
<dbReference type="PROSITE" id="PS51846">
    <property type="entry name" value="CNNM"/>
    <property type="match status" value="1"/>
</dbReference>
<dbReference type="InterPro" id="IPR002550">
    <property type="entry name" value="CNNM"/>
</dbReference>
<feature type="transmembrane region" description="Helical" evidence="10">
    <location>
        <begin position="6"/>
        <end position="24"/>
    </location>
</feature>
<dbReference type="InterPro" id="IPR000644">
    <property type="entry name" value="CBS_dom"/>
</dbReference>
<dbReference type="GO" id="GO:0050660">
    <property type="term" value="F:flavin adenine dinucleotide binding"/>
    <property type="evidence" value="ECO:0007669"/>
    <property type="project" value="InterPro"/>
</dbReference>
<accession>A0A5C7FF12</accession>
<dbReference type="InterPro" id="IPR046342">
    <property type="entry name" value="CBS_dom_sf"/>
</dbReference>
<keyword evidence="14" id="KW-1185">Reference proteome</keyword>
<evidence type="ECO:0000256" key="6">
    <source>
        <dbReference type="ARBA" id="ARBA00023122"/>
    </source>
</evidence>
<sequence length="422" mass="47364">MGEVPLYLLIIFVALLFLSAFFSSSETALSSANRIRLQAMKDDGIKGADKALTVIAAFDKTLSTILIGNNLVNIAAATISAQISTSIFGPNLGVFISTFVVTLLVLIFGEILPKSLAKEYAESFSIKIAGIIQLMTYVVLPLNWLFAHLKNAVHKMIGGKPAAYSVTEEELKMMVNISEEEGVIEEQEKQLVQRSFDFNEITVEEVLRPRTDMTVIDIEDNKELIKELFIEKRFSRIPVYEGSIDNIIGILHERDFFTAYINGEVNITSLLRKPIIVVESMKVHKLLPKLQREKSHIAIVIDEYGGTSGLITLEDILEELVGEIYDEHDDAQSLVQQKGDNVYLIDGEYSLDEVMKLCGLPSPETSYHSIGGWLSEQFERIPREGETLDYEGITFKAVEADHRRILYVEAVITEKEEEHVNK</sequence>
<feature type="domain" description="CBS" evidence="11">
    <location>
        <begin position="207"/>
        <end position="269"/>
    </location>
</feature>
<dbReference type="KEGG" id="ahal:FTX54_011985"/>
<dbReference type="AlphaFoldDB" id="A0A5C7FF12"/>
<comment type="subcellular location">
    <subcellularLocation>
        <location evidence="1">Membrane</location>
        <topology evidence="1">Multi-pass membrane protein</topology>
    </subcellularLocation>
</comment>